<dbReference type="InterPro" id="IPR003491">
    <property type="entry name" value="REP-like_C"/>
</dbReference>
<evidence type="ECO:0000259" key="1">
    <source>
        <dbReference type="Pfam" id="PF02486"/>
    </source>
</evidence>
<comment type="caution">
    <text evidence="2">The sequence shown here is derived from an EMBL/GenBank/DDBJ whole genome shotgun (WGS) entry which is preliminary data.</text>
</comment>
<sequence length="361" mass="40577">MTPDEKLVLEGGRIKVLTQARQLDAAHQSGVVLDYLRFTMKRDAIPHSRGIPLDTGDQDLARFFALQFARLLGFTLGIDRPGRDYYEFTTTIENALGHEVASVSAGGEGQRGTICLTLKGEGCTNAAHGWEKRVYAYFGEFMPKLTRIDMARDFYDGEVTIEQVVGCYCDHAFSYQKRLPSYTQYGCWDVYNGPPNSRTFQIGKRESGKLFRAYEKGHQFRIMDSRWLRCEVELRSTNRVIPWDAVVRPAEYFAGAYEFCAWACQHEIAVKVPTATKTAEHGVQACVNWLQRVVAPTLVQITSALPDFDWLADLVIAEQFRKVPKSLRGFNHSTIQTGLQKAFARLSERTPNASAPAAAIA</sequence>
<keyword evidence="3" id="KW-1185">Reference proteome</keyword>
<gene>
    <name evidence="2" type="ORF">DFQ15_1411</name>
</gene>
<dbReference type="OrthoDB" id="9809126at2"/>
<protein>
    <submittedName>
        <fullName evidence="2">DNA relaxase NicK</fullName>
    </submittedName>
</protein>
<organism evidence="2 3">
    <name type="scientific">Xylophilus ampelinus</name>
    <dbReference type="NCBI Taxonomy" id="54067"/>
    <lineage>
        <taxon>Bacteria</taxon>
        <taxon>Pseudomonadati</taxon>
        <taxon>Pseudomonadota</taxon>
        <taxon>Betaproteobacteria</taxon>
        <taxon>Burkholderiales</taxon>
        <taxon>Xylophilus</taxon>
    </lineage>
</organism>
<evidence type="ECO:0000313" key="2">
    <source>
        <dbReference type="EMBL" id="PYE73013.1"/>
    </source>
</evidence>
<accession>A0A318SG56</accession>
<dbReference type="Pfam" id="PF02486">
    <property type="entry name" value="Rep_trans"/>
    <property type="match status" value="1"/>
</dbReference>
<evidence type="ECO:0000313" key="3">
    <source>
        <dbReference type="Proteomes" id="UP000247540"/>
    </source>
</evidence>
<reference evidence="2 3" key="1">
    <citation type="submission" date="2018-06" db="EMBL/GenBank/DDBJ databases">
        <title>Genomic Encyclopedia of Type Strains, Phase III (KMG-III): the genomes of soil and plant-associated and newly described type strains.</title>
        <authorList>
            <person name="Whitman W."/>
        </authorList>
    </citation>
    <scope>NUCLEOTIDE SEQUENCE [LARGE SCALE GENOMIC DNA]</scope>
    <source>
        <strain evidence="2 3">CECT 7646</strain>
    </source>
</reference>
<feature type="domain" description="Replication initiation protein-like C-terminal" evidence="1">
    <location>
        <begin position="144"/>
        <end position="313"/>
    </location>
</feature>
<proteinExistence type="predicted"/>
<name>A0A318SG56_9BURK</name>
<dbReference type="EMBL" id="QJTC01000041">
    <property type="protein sequence ID" value="PYE73013.1"/>
    <property type="molecule type" value="Genomic_DNA"/>
</dbReference>
<dbReference type="RefSeq" id="WP_110467008.1">
    <property type="nucleotide sequence ID" value="NZ_JAMOFZ010000041.1"/>
</dbReference>
<dbReference type="AlphaFoldDB" id="A0A318SG56"/>
<dbReference type="Proteomes" id="UP000247540">
    <property type="component" value="Unassembled WGS sequence"/>
</dbReference>